<dbReference type="EC" id="2.6.1.11" evidence="5"/>
<dbReference type="InterPro" id="IPR005814">
    <property type="entry name" value="Aminotrans_3"/>
</dbReference>
<dbReference type="GO" id="GO:0005737">
    <property type="term" value="C:cytoplasm"/>
    <property type="evidence" value="ECO:0007669"/>
    <property type="project" value="UniProtKB-SubCell"/>
</dbReference>
<dbReference type="PIRSF" id="PIRSF000521">
    <property type="entry name" value="Transaminase_4ab_Lys_Orn"/>
    <property type="match status" value="1"/>
</dbReference>
<dbReference type="NCBIfam" id="NF002874">
    <property type="entry name" value="PRK03244.1"/>
    <property type="match status" value="1"/>
</dbReference>
<protein>
    <recommendedName>
        <fullName evidence="5">Acetylornithine aminotransferase</fullName>
        <shortName evidence="5">ACOAT</shortName>
        <ecNumber evidence="5">2.6.1.11</ecNumber>
    </recommendedName>
</protein>
<comment type="catalytic activity">
    <reaction evidence="5">
        <text>N(2)-acetyl-L-ornithine + 2-oxoglutarate = N-acetyl-L-glutamate 5-semialdehyde + L-glutamate</text>
        <dbReference type="Rhea" id="RHEA:18049"/>
        <dbReference type="ChEBI" id="CHEBI:16810"/>
        <dbReference type="ChEBI" id="CHEBI:29123"/>
        <dbReference type="ChEBI" id="CHEBI:29985"/>
        <dbReference type="ChEBI" id="CHEBI:57805"/>
        <dbReference type="EC" id="2.6.1.11"/>
    </reaction>
</comment>
<evidence type="ECO:0000313" key="6">
    <source>
        <dbReference type="EMBL" id="MTB71767.1"/>
    </source>
</evidence>
<comment type="pathway">
    <text evidence="5">Amino-acid biosynthesis; L-arginine biosynthesis; N(2)-acetyl-L-ornithine from L-glutamate: step 4/4.</text>
</comment>
<dbReference type="Gene3D" id="3.40.640.10">
    <property type="entry name" value="Type I PLP-dependent aspartate aminotransferase-like (Major domain)"/>
    <property type="match status" value="1"/>
</dbReference>
<organism evidence="6 7">
    <name type="scientific">Arsenicicoccus cauae</name>
    <dbReference type="NCBI Taxonomy" id="2663847"/>
    <lineage>
        <taxon>Bacteria</taxon>
        <taxon>Bacillati</taxon>
        <taxon>Actinomycetota</taxon>
        <taxon>Actinomycetes</taxon>
        <taxon>Micrococcales</taxon>
        <taxon>Intrasporangiaceae</taxon>
        <taxon>Arsenicicoccus</taxon>
    </lineage>
</organism>
<evidence type="ECO:0000256" key="5">
    <source>
        <dbReference type="HAMAP-Rule" id="MF_01107"/>
    </source>
</evidence>
<dbReference type="InterPro" id="IPR004636">
    <property type="entry name" value="AcOrn/SuccOrn_fam"/>
</dbReference>
<dbReference type="InterPro" id="IPR050103">
    <property type="entry name" value="Class-III_PLP-dep_AT"/>
</dbReference>
<evidence type="ECO:0000256" key="3">
    <source>
        <dbReference type="ARBA" id="ARBA00022679"/>
    </source>
</evidence>
<dbReference type="RefSeq" id="WP_154593063.1">
    <property type="nucleotide sequence ID" value="NZ_WLVL01000023.1"/>
</dbReference>
<dbReference type="AlphaFoldDB" id="A0A6I3IDG7"/>
<gene>
    <name evidence="5" type="primary">argD</name>
    <name evidence="6" type="ORF">GGG17_07240</name>
</gene>
<accession>A0A6I3IDG7</accession>
<dbReference type="InterPro" id="IPR015422">
    <property type="entry name" value="PyrdxlP-dep_Trfase_small"/>
</dbReference>
<dbReference type="GO" id="GO:0003992">
    <property type="term" value="F:N2-acetyl-L-ornithine:2-oxoglutarate 5-aminotransferase activity"/>
    <property type="evidence" value="ECO:0007669"/>
    <property type="project" value="UniProtKB-UniRule"/>
</dbReference>
<sequence>MTTGATTLDRSQEVLLGVFGRPRLTLVRGEGCYVYDADGGRHLDLLGGIAVSSLGHGHPALVEAVSRAARELVHVSNFFVTPDQVRLGERLLQLSDAPSGSRVFLCNSGTEAIEAVVKLSRRTGRTRIVAAEGAFHGRTTGALALTHKEAYRAPFEPLVGDVTFVPYDDVDALRAAVDDTVAAVVLEPIQGEAGVIPASTDYLRAAREATTAAGALLVLDEIQTGVGRTGTWFAHQAHGVRPDVMTLAKGLAGGVPIGAVVTFGERVSGLLGPGQHGTTFGGNPLACAAALAVLGTIEEDDLLEQVKTTGEHLVAAVEGLQHPLVRDVRGAGLLRAIALTRDVSAQVTAALEARGPIVNPVRPDAVRLAPPLVLTTDEVDEFVADLSVVLDGIVASEGGNP</sequence>
<feature type="binding site" evidence="5">
    <location>
        <position position="278"/>
    </location>
    <ligand>
        <name>N(2)-acetyl-L-ornithine</name>
        <dbReference type="ChEBI" id="CHEBI:57805"/>
    </ligand>
</feature>
<keyword evidence="3 5" id="KW-0808">Transferase</keyword>
<comment type="caution">
    <text evidence="6">The sequence shown here is derived from an EMBL/GenBank/DDBJ whole genome shotgun (WGS) entry which is preliminary data.</text>
</comment>
<dbReference type="FunFam" id="3.40.640.10:FF:000004">
    <property type="entry name" value="Acetylornithine aminotransferase"/>
    <property type="match status" value="1"/>
</dbReference>
<feature type="binding site" evidence="5">
    <location>
        <begin position="220"/>
        <end position="223"/>
    </location>
    <ligand>
        <name>pyridoxal 5'-phosphate</name>
        <dbReference type="ChEBI" id="CHEBI:597326"/>
    </ligand>
</feature>
<feature type="binding site" evidence="5">
    <location>
        <position position="279"/>
    </location>
    <ligand>
        <name>pyridoxal 5'-phosphate</name>
        <dbReference type="ChEBI" id="CHEBI:597326"/>
    </ligand>
</feature>
<keyword evidence="5" id="KW-0963">Cytoplasm</keyword>
<dbReference type="CDD" id="cd00610">
    <property type="entry name" value="OAT_like"/>
    <property type="match status" value="1"/>
</dbReference>
<proteinExistence type="inferred from homology"/>
<dbReference type="InterPro" id="IPR015424">
    <property type="entry name" value="PyrdxlP-dep_Trfase"/>
</dbReference>
<comment type="miscellaneous">
    <text evidence="5">May also have succinyldiaminopimelate aminotransferase activity, thus carrying out the corresponding step in lysine biosynthesis.</text>
</comment>
<dbReference type="SUPFAM" id="SSF53383">
    <property type="entry name" value="PLP-dependent transferases"/>
    <property type="match status" value="1"/>
</dbReference>
<dbReference type="GO" id="GO:0030170">
    <property type="term" value="F:pyridoxal phosphate binding"/>
    <property type="evidence" value="ECO:0007669"/>
    <property type="project" value="InterPro"/>
</dbReference>
<evidence type="ECO:0000256" key="4">
    <source>
        <dbReference type="ARBA" id="ARBA00022898"/>
    </source>
</evidence>
<comment type="similarity">
    <text evidence="5">Belongs to the class-III pyridoxal-phosphate-dependent aminotransferase family. ArgD subfamily.</text>
</comment>
<dbReference type="Pfam" id="PF00202">
    <property type="entry name" value="Aminotran_3"/>
    <property type="match status" value="1"/>
</dbReference>
<evidence type="ECO:0000313" key="7">
    <source>
        <dbReference type="Proteomes" id="UP000431092"/>
    </source>
</evidence>
<dbReference type="Gene3D" id="3.90.1150.10">
    <property type="entry name" value="Aspartate Aminotransferase, domain 1"/>
    <property type="match status" value="1"/>
</dbReference>
<reference evidence="6 7" key="1">
    <citation type="submission" date="2019-11" db="EMBL/GenBank/DDBJ databases">
        <title>Whole genome sequencing identifies a novel species of the genus Arsenicicoccus isolated from human blood.</title>
        <authorList>
            <person name="Jeong J.H."/>
            <person name="Kweon O.J."/>
            <person name="Kim H.R."/>
            <person name="Kim T.-H."/>
            <person name="Ha S.-M."/>
            <person name="Lee M.-K."/>
        </authorList>
    </citation>
    <scope>NUCLEOTIDE SEQUENCE [LARGE SCALE GENOMIC DNA]</scope>
    <source>
        <strain evidence="6 7">MKL-02</strain>
    </source>
</reference>
<dbReference type="PANTHER" id="PTHR11986:SF79">
    <property type="entry name" value="ACETYLORNITHINE AMINOTRANSFERASE, MITOCHONDRIAL"/>
    <property type="match status" value="1"/>
</dbReference>
<comment type="subunit">
    <text evidence="5">Homodimer.</text>
</comment>
<dbReference type="PANTHER" id="PTHR11986">
    <property type="entry name" value="AMINOTRANSFERASE CLASS III"/>
    <property type="match status" value="1"/>
</dbReference>
<keyword evidence="5" id="KW-0055">Arginine biosynthesis</keyword>
<dbReference type="NCBIfam" id="NF002325">
    <property type="entry name" value="PRK01278.1"/>
    <property type="match status" value="1"/>
</dbReference>
<dbReference type="GO" id="GO:0042802">
    <property type="term" value="F:identical protein binding"/>
    <property type="evidence" value="ECO:0007669"/>
    <property type="project" value="TreeGrafter"/>
</dbReference>
<comment type="cofactor">
    <cofactor evidence="5">
        <name>pyridoxal 5'-phosphate</name>
        <dbReference type="ChEBI" id="CHEBI:597326"/>
    </cofactor>
    <text evidence="5">Binds 1 pyridoxal phosphate per subunit.</text>
</comment>
<keyword evidence="4 5" id="KW-0663">Pyridoxal phosphate</keyword>
<keyword evidence="7" id="KW-1185">Reference proteome</keyword>
<feature type="modified residue" description="N6-(pyridoxal phosphate)lysine" evidence="5">
    <location>
        <position position="249"/>
    </location>
</feature>
<keyword evidence="1 5" id="KW-0032">Aminotransferase</keyword>
<feature type="binding site" evidence="5">
    <location>
        <begin position="109"/>
        <end position="110"/>
    </location>
    <ligand>
        <name>pyridoxal 5'-phosphate</name>
        <dbReference type="ChEBI" id="CHEBI:597326"/>
    </ligand>
</feature>
<feature type="binding site" evidence="5">
    <location>
        <position position="135"/>
    </location>
    <ligand>
        <name>pyridoxal 5'-phosphate</name>
        <dbReference type="ChEBI" id="CHEBI:597326"/>
    </ligand>
</feature>
<dbReference type="GO" id="GO:0006526">
    <property type="term" value="P:L-arginine biosynthetic process"/>
    <property type="evidence" value="ECO:0007669"/>
    <property type="project" value="UniProtKB-UniRule"/>
</dbReference>
<keyword evidence="2 5" id="KW-0028">Amino-acid biosynthesis</keyword>
<dbReference type="HAMAP" id="MF_01107">
    <property type="entry name" value="ArgD_aminotrans_3"/>
    <property type="match status" value="1"/>
</dbReference>
<name>A0A6I3IDG7_9MICO</name>
<evidence type="ECO:0000256" key="1">
    <source>
        <dbReference type="ARBA" id="ARBA00022576"/>
    </source>
</evidence>
<feature type="binding site" evidence="5">
    <location>
        <position position="138"/>
    </location>
    <ligand>
        <name>N(2)-acetyl-L-ornithine</name>
        <dbReference type="ChEBI" id="CHEBI:57805"/>
    </ligand>
</feature>
<dbReference type="InterPro" id="IPR049704">
    <property type="entry name" value="Aminotrans_3_PPA_site"/>
</dbReference>
<dbReference type="EMBL" id="WLVL01000023">
    <property type="protein sequence ID" value="MTB71767.1"/>
    <property type="molecule type" value="Genomic_DNA"/>
</dbReference>
<dbReference type="UniPathway" id="UPA00068">
    <property type="reaction ID" value="UER00109"/>
</dbReference>
<comment type="subcellular location">
    <subcellularLocation>
        <location evidence="5">Cytoplasm</location>
    </subcellularLocation>
</comment>
<dbReference type="Proteomes" id="UP000431092">
    <property type="component" value="Unassembled WGS sequence"/>
</dbReference>
<evidence type="ECO:0000256" key="2">
    <source>
        <dbReference type="ARBA" id="ARBA00022605"/>
    </source>
</evidence>
<dbReference type="InterPro" id="IPR015421">
    <property type="entry name" value="PyrdxlP-dep_Trfase_major"/>
</dbReference>
<dbReference type="NCBIfam" id="TIGR00707">
    <property type="entry name" value="argD"/>
    <property type="match status" value="1"/>
</dbReference>
<dbReference type="PROSITE" id="PS00600">
    <property type="entry name" value="AA_TRANSFER_CLASS_3"/>
    <property type="match status" value="1"/>
</dbReference>